<dbReference type="RefSeq" id="WP_272087475.1">
    <property type="nucleotide sequence ID" value="NZ_JAQNDL010000002.1"/>
</dbReference>
<evidence type="ECO:0008006" key="4">
    <source>
        <dbReference type="Google" id="ProtNLM"/>
    </source>
</evidence>
<feature type="region of interest" description="Disordered" evidence="1">
    <location>
        <begin position="1"/>
        <end position="40"/>
    </location>
</feature>
<feature type="region of interest" description="Disordered" evidence="1">
    <location>
        <begin position="150"/>
        <end position="173"/>
    </location>
</feature>
<accession>A0ABT5DZB1</accession>
<gene>
    <name evidence="2" type="ORF">POL25_18820</name>
</gene>
<sequence>MSACSRGSFGGEVTNPDTAPPEPGGASSGAEKGAPAPAATHERVAFQWTSGTDSLSGRIKTQLPGGEAFEGRYHEITKTATVDEYGDLYGAWYADPWMGSNWYWGGTWPYYDSVEEFITRNTGKVVATLEGDRGTKMRCRFTLEDPDRGIKGGGTGECQLSNGERITTRFEPQ</sequence>
<evidence type="ECO:0000313" key="3">
    <source>
        <dbReference type="Proteomes" id="UP001221686"/>
    </source>
</evidence>
<keyword evidence="3" id="KW-1185">Reference proteome</keyword>
<proteinExistence type="predicted"/>
<organism evidence="2 3">
    <name type="scientific">Nannocystis bainbridge</name>
    <dbReference type="NCBI Taxonomy" id="2995303"/>
    <lineage>
        <taxon>Bacteria</taxon>
        <taxon>Pseudomonadati</taxon>
        <taxon>Myxococcota</taxon>
        <taxon>Polyangia</taxon>
        <taxon>Nannocystales</taxon>
        <taxon>Nannocystaceae</taxon>
        <taxon>Nannocystis</taxon>
    </lineage>
</organism>
<evidence type="ECO:0000256" key="1">
    <source>
        <dbReference type="SAM" id="MobiDB-lite"/>
    </source>
</evidence>
<name>A0ABT5DZB1_9BACT</name>
<dbReference type="Proteomes" id="UP001221686">
    <property type="component" value="Unassembled WGS sequence"/>
</dbReference>
<dbReference type="EMBL" id="JAQNDL010000002">
    <property type="protein sequence ID" value="MDC0718964.1"/>
    <property type="molecule type" value="Genomic_DNA"/>
</dbReference>
<evidence type="ECO:0000313" key="2">
    <source>
        <dbReference type="EMBL" id="MDC0718964.1"/>
    </source>
</evidence>
<protein>
    <recommendedName>
        <fullName evidence="4">Lipoprotein</fullName>
    </recommendedName>
</protein>
<reference evidence="2 3" key="1">
    <citation type="submission" date="2022-11" db="EMBL/GenBank/DDBJ databases">
        <title>Minimal conservation of predation-associated metabolite biosynthetic gene clusters underscores biosynthetic potential of Myxococcota including descriptions for ten novel species: Archangium lansinium sp. nov., Myxococcus landrumus sp. nov., Nannocystis bai.</title>
        <authorList>
            <person name="Ahearne A."/>
            <person name="Stevens C."/>
            <person name="Dowd S."/>
        </authorList>
    </citation>
    <scope>NUCLEOTIDE SEQUENCE [LARGE SCALE GENOMIC DNA]</scope>
    <source>
        <strain evidence="2 3">BB15-2</strain>
    </source>
</reference>
<comment type="caution">
    <text evidence="2">The sequence shown here is derived from an EMBL/GenBank/DDBJ whole genome shotgun (WGS) entry which is preliminary data.</text>
</comment>